<sequence length="94" mass="8898">MKKFLAAVGVMFAVALMSFGFAGTAQAYPDVTPPTDTTPSTGSGTLGSGASAGTGSGVLPSTGGPETLLLVGGVALLAVGGATVVGARRRTAAA</sequence>
<keyword evidence="2" id="KW-0472">Membrane</keyword>
<evidence type="ECO:0000313" key="5">
    <source>
        <dbReference type="Proteomes" id="UP000198859"/>
    </source>
</evidence>
<protein>
    <submittedName>
        <fullName evidence="4">LPXTG-motif cell wall anchor domain-containing protein</fullName>
    </submittedName>
</protein>
<proteinExistence type="predicted"/>
<dbReference type="STRING" id="642780.SAMN04488570_3013"/>
<feature type="compositionally biased region" description="Low complexity" evidence="1">
    <location>
        <begin position="29"/>
        <end position="43"/>
    </location>
</feature>
<evidence type="ECO:0000256" key="1">
    <source>
        <dbReference type="SAM" id="MobiDB-lite"/>
    </source>
</evidence>
<dbReference type="EMBL" id="LT629757">
    <property type="protein sequence ID" value="SDS91113.1"/>
    <property type="molecule type" value="Genomic_DNA"/>
</dbReference>
<feature type="chain" id="PRO_5009264026" evidence="3">
    <location>
        <begin position="28"/>
        <end position="94"/>
    </location>
</feature>
<feature type="region of interest" description="Disordered" evidence="1">
    <location>
        <begin position="28"/>
        <end position="59"/>
    </location>
</feature>
<feature type="compositionally biased region" description="Gly residues" evidence="1">
    <location>
        <begin position="44"/>
        <end position="56"/>
    </location>
</feature>
<keyword evidence="2" id="KW-0812">Transmembrane</keyword>
<feature type="transmembrane region" description="Helical" evidence="2">
    <location>
        <begin position="68"/>
        <end position="87"/>
    </location>
</feature>
<evidence type="ECO:0000313" key="4">
    <source>
        <dbReference type="EMBL" id="SDS91113.1"/>
    </source>
</evidence>
<dbReference type="NCBIfam" id="TIGR01167">
    <property type="entry name" value="LPXTG_anchor"/>
    <property type="match status" value="1"/>
</dbReference>
<dbReference type="AlphaFoldDB" id="A0A1H1W233"/>
<name>A0A1H1W233_9ACTN</name>
<organism evidence="4 5">
    <name type="scientific">Nocardioides scoriae</name>
    <dbReference type="NCBI Taxonomy" id="642780"/>
    <lineage>
        <taxon>Bacteria</taxon>
        <taxon>Bacillati</taxon>
        <taxon>Actinomycetota</taxon>
        <taxon>Actinomycetes</taxon>
        <taxon>Propionibacteriales</taxon>
        <taxon>Nocardioidaceae</taxon>
        <taxon>Nocardioides</taxon>
    </lineage>
</organism>
<keyword evidence="3" id="KW-0732">Signal</keyword>
<feature type="signal peptide" evidence="3">
    <location>
        <begin position="1"/>
        <end position="27"/>
    </location>
</feature>
<gene>
    <name evidence="4" type="ORF">SAMN04488570_3013</name>
</gene>
<evidence type="ECO:0000256" key="2">
    <source>
        <dbReference type="SAM" id="Phobius"/>
    </source>
</evidence>
<dbReference type="RefSeq" id="WP_157682897.1">
    <property type="nucleotide sequence ID" value="NZ_LT629757.1"/>
</dbReference>
<accession>A0A1H1W233</accession>
<evidence type="ECO:0000256" key="3">
    <source>
        <dbReference type="SAM" id="SignalP"/>
    </source>
</evidence>
<keyword evidence="5" id="KW-1185">Reference proteome</keyword>
<keyword evidence="2" id="KW-1133">Transmembrane helix</keyword>
<dbReference type="Proteomes" id="UP000198859">
    <property type="component" value="Chromosome I"/>
</dbReference>
<reference evidence="5" key="1">
    <citation type="submission" date="2016-10" db="EMBL/GenBank/DDBJ databases">
        <authorList>
            <person name="Varghese N."/>
            <person name="Submissions S."/>
        </authorList>
    </citation>
    <scope>NUCLEOTIDE SEQUENCE [LARGE SCALE GENOMIC DNA]</scope>
    <source>
        <strain evidence="5">DSM 22127</strain>
    </source>
</reference>